<reference evidence="4 5" key="1">
    <citation type="submission" date="2023-09" db="EMBL/GenBank/DDBJ databases">
        <title>Streptomyces sp. nov.: A antagonism against Alternaria gaisen Producing Streptochlin, Isolated from Tamarix root soil.</title>
        <authorList>
            <person name="Chen Y."/>
        </authorList>
    </citation>
    <scope>NUCLEOTIDE SEQUENCE [LARGE SCALE GENOMIC DNA]</scope>
    <source>
        <strain evidence="4 5">TRM76323</strain>
    </source>
</reference>
<dbReference type="PANTHER" id="PTHR33495">
    <property type="entry name" value="ANTI-SIGMA FACTOR ANTAGONIST TM_1081-RELATED-RELATED"/>
    <property type="match status" value="1"/>
</dbReference>
<keyword evidence="5" id="KW-1185">Reference proteome</keyword>
<dbReference type="NCBIfam" id="TIGR00377">
    <property type="entry name" value="ant_ant_sig"/>
    <property type="match status" value="1"/>
</dbReference>
<dbReference type="InterPro" id="IPR058548">
    <property type="entry name" value="MlaB-like_STAS"/>
</dbReference>
<sequence length="118" mass="12621">MTEVERTLAITQQPGTSGSVLLRVEGELDHHTAGQLREAFASVPFGTSRGVVVDLSGLEYCDSTGLTVLITAYHRATSAGSTLSIVGLRPGLERVFRIAGIDQVISLYPTLDHALDRL</sequence>
<evidence type="ECO:0000256" key="1">
    <source>
        <dbReference type="ARBA" id="ARBA00009013"/>
    </source>
</evidence>
<feature type="domain" description="STAS" evidence="3">
    <location>
        <begin position="18"/>
        <end position="118"/>
    </location>
</feature>
<dbReference type="PANTHER" id="PTHR33495:SF2">
    <property type="entry name" value="ANTI-SIGMA FACTOR ANTAGONIST TM_1081-RELATED"/>
    <property type="match status" value="1"/>
</dbReference>
<dbReference type="InterPro" id="IPR003658">
    <property type="entry name" value="Anti-sigma_ant"/>
</dbReference>
<comment type="similarity">
    <text evidence="1 2">Belongs to the anti-sigma-factor antagonist family.</text>
</comment>
<dbReference type="Pfam" id="PF13466">
    <property type="entry name" value="STAS_2"/>
    <property type="match status" value="1"/>
</dbReference>
<organism evidence="4 5">
    <name type="scientific">Streptomyces tamarix</name>
    <dbReference type="NCBI Taxonomy" id="3078565"/>
    <lineage>
        <taxon>Bacteria</taxon>
        <taxon>Bacillati</taxon>
        <taxon>Actinomycetota</taxon>
        <taxon>Actinomycetes</taxon>
        <taxon>Kitasatosporales</taxon>
        <taxon>Streptomycetaceae</taxon>
        <taxon>Streptomyces</taxon>
    </lineage>
</organism>
<dbReference type="RefSeq" id="WP_315877506.1">
    <property type="nucleotide sequence ID" value="NZ_JAWCTQ010000009.1"/>
</dbReference>
<comment type="caution">
    <text evidence="4">The sequence shown here is derived from an EMBL/GenBank/DDBJ whole genome shotgun (WGS) entry which is preliminary data.</text>
</comment>
<dbReference type="CDD" id="cd07043">
    <property type="entry name" value="STAS_anti-anti-sigma_factors"/>
    <property type="match status" value="1"/>
</dbReference>
<dbReference type="EMBL" id="JAWCTQ010000009">
    <property type="protein sequence ID" value="MDT9682421.1"/>
    <property type="molecule type" value="Genomic_DNA"/>
</dbReference>
<dbReference type="Proteomes" id="UP001250181">
    <property type="component" value="Unassembled WGS sequence"/>
</dbReference>
<evidence type="ECO:0000256" key="2">
    <source>
        <dbReference type="RuleBase" id="RU003749"/>
    </source>
</evidence>
<evidence type="ECO:0000313" key="4">
    <source>
        <dbReference type="EMBL" id="MDT9682421.1"/>
    </source>
</evidence>
<gene>
    <name evidence="4" type="ORF">RND61_10125</name>
</gene>
<accession>A0ABU3QIC9</accession>
<dbReference type="PROSITE" id="PS50801">
    <property type="entry name" value="STAS"/>
    <property type="match status" value="1"/>
</dbReference>
<proteinExistence type="inferred from homology"/>
<dbReference type="SUPFAM" id="SSF52091">
    <property type="entry name" value="SpoIIaa-like"/>
    <property type="match status" value="1"/>
</dbReference>
<evidence type="ECO:0000259" key="3">
    <source>
        <dbReference type="PROSITE" id="PS50801"/>
    </source>
</evidence>
<dbReference type="InterPro" id="IPR002645">
    <property type="entry name" value="STAS_dom"/>
</dbReference>
<protein>
    <recommendedName>
        <fullName evidence="2">Anti-sigma factor antagonist</fullName>
    </recommendedName>
</protein>
<name>A0ABU3QIC9_9ACTN</name>
<evidence type="ECO:0000313" key="5">
    <source>
        <dbReference type="Proteomes" id="UP001250181"/>
    </source>
</evidence>
<dbReference type="Gene3D" id="3.30.750.24">
    <property type="entry name" value="STAS domain"/>
    <property type="match status" value="1"/>
</dbReference>
<dbReference type="InterPro" id="IPR036513">
    <property type="entry name" value="STAS_dom_sf"/>
</dbReference>